<accession>A0A0S2DF95</accession>
<dbReference type="KEGG" id="lez:GLE_1890"/>
<proteinExistence type="predicted"/>
<dbReference type="AlphaFoldDB" id="A0A0S2DF95"/>
<gene>
    <name evidence="2" type="ORF">GLE_1890</name>
</gene>
<evidence type="ECO:0000313" key="2">
    <source>
        <dbReference type="EMBL" id="ALN57241.1"/>
    </source>
</evidence>
<sequence length="93" mass="9873">MAREGRPGSAPARAAPARAAGLAGMALSLAIAGRPVGSGRPSARLRARRPRPPGFADAATSPPRRGFAPIRDRRRKRNEIFLSSPLARPGERR</sequence>
<protein>
    <submittedName>
        <fullName evidence="2">Uncharacterized protein</fullName>
    </submittedName>
</protein>
<dbReference type="Proteomes" id="UP000061569">
    <property type="component" value="Chromosome"/>
</dbReference>
<reference evidence="2 3" key="1">
    <citation type="submission" date="2015-11" db="EMBL/GenBank/DDBJ databases">
        <title>Genome sequences of Lysobacter enzymogenes strain C3 and Lysobacter antibioticus ATCC 29479.</title>
        <authorList>
            <person name="Kobayashi D.Y."/>
        </authorList>
    </citation>
    <scope>NUCLEOTIDE SEQUENCE [LARGE SCALE GENOMIC DNA]</scope>
    <source>
        <strain evidence="2 3">C3</strain>
    </source>
</reference>
<dbReference type="EMBL" id="CP013140">
    <property type="protein sequence ID" value="ALN57241.1"/>
    <property type="molecule type" value="Genomic_DNA"/>
</dbReference>
<evidence type="ECO:0000313" key="3">
    <source>
        <dbReference type="Proteomes" id="UP000061569"/>
    </source>
</evidence>
<organism evidence="2 3">
    <name type="scientific">Lysobacter enzymogenes</name>
    <dbReference type="NCBI Taxonomy" id="69"/>
    <lineage>
        <taxon>Bacteria</taxon>
        <taxon>Pseudomonadati</taxon>
        <taxon>Pseudomonadota</taxon>
        <taxon>Gammaproteobacteria</taxon>
        <taxon>Lysobacterales</taxon>
        <taxon>Lysobacteraceae</taxon>
        <taxon>Lysobacter</taxon>
    </lineage>
</organism>
<name>A0A0S2DF95_LYSEN</name>
<evidence type="ECO:0000256" key="1">
    <source>
        <dbReference type="SAM" id="MobiDB-lite"/>
    </source>
</evidence>
<feature type="region of interest" description="Disordered" evidence="1">
    <location>
        <begin position="33"/>
        <end position="93"/>
    </location>
</feature>
<dbReference type="PATRIC" id="fig|69.6.peg.1859"/>